<organism evidence="1">
    <name type="scientific">Rhizophora mucronata</name>
    <name type="common">Asiatic mangrove</name>
    <dbReference type="NCBI Taxonomy" id="61149"/>
    <lineage>
        <taxon>Eukaryota</taxon>
        <taxon>Viridiplantae</taxon>
        <taxon>Streptophyta</taxon>
        <taxon>Embryophyta</taxon>
        <taxon>Tracheophyta</taxon>
        <taxon>Spermatophyta</taxon>
        <taxon>Magnoliopsida</taxon>
        <taxon>eudicotyledons</taxon>
        <taxon>Gunneridae</taxon>
        <taxon>Pentapetalae</taxon>
        <taxon>rosids</taxon>
        <taxon>fabids</taxon>
        <taxon>Malpighiales</taxon>
        <taxon>Rhizophoraceae</taxon>
        <taxon>Rhizophora</taxon>
    </lineage>
</organism>
<evidence type="ECO:0000313" key="1">
    <source>
        <dbReference type="EMBL" id="MBX54918.1"/>
    </source>
</evidence>
<name>A0A2P2PJH5_RHIMU</name>
<dbReference type="AlphaFoldDB" id="A0A2P2PJH5"/>
<dbReference type="EMBL" id="GGEC01074434">
    <property type="protein sequence ID" value="MBX54918.1"/>
    <property type="molecule type" value="Transcribed_RNA"/>
</dbReference>
<accession>A0A2P2PJH5</accession>
<reference evidence="1" key="1">
    <citation type="submission" date="2018-02" db="EMBL/GenBank/DDBJ databases">
        <title>Rhizophora mucronata_Transcriptome.</title>
        <authorList>
            <person name="Meera S.P."/>
            <person name="Sreeshan A."/>
            <person name="Augustine A."/>
        </authorList>
    </citation>
    <scope>NUCLEOTIDE SEQUENCE</scope>
    <source>
        <tissue evidence="1">Leaf</tissue>
    </source>
</reference>
<protein>
    <submittedName>
        <fullName evidence="1">Uncharacterized protein</fullName>
    </submittedName>
</protein>
<proteinExistence type="predicted"/>
<sequence length="49" mass="5672">MAFHETTFFSKMESNILRPSFVSPHLEYKSMRELPMKTSLAIPLLITCP</sequence>